<sequence length="99" mass="11159">MTTGIVSNASSRRDRVAKREEYTAADGTEYWILEPRPRPVAEEFLVRGKDGRYRSSIPDPDGSYRSQIIAGFRLRAKWLWADPLPDPLSGLAESGFDTD</sequence>
<dbReference type="InterPro" id="IPR012296">
    <property type="entry name" value="Nuclease_put_TT1808"/>
</dbReference>
<dbReference type="EMBL" id="CADCWF010000313">
    <property type="protein sequence ID" value="CAA9577333.1"/>
    <property type="molecule type" value="Genomic_DNA"/>
</dbReference>
<gene>
    <name evidence="1" type="ORF">AVDCRST_MAG59-4279</name>
</gene>
<evidence type="ECO:0000313" key="1">
    <source>
        <dbReference type="EMBL" id="CAA9577333.1"/>
    </source>
</evidence>
<proteinExistence type="predicted"/>
<organism evidence="1">
    <name type="scientific">uncultured Thermomicrobiales bacterium</name>
    <dbReference type="NCBI Taxonomy" id="1645740"/>
    <lineage>
        <taxon>Bacteria</taxon>
        <taxon>Pseudomonadati</taxon>
        <taxon>Thermomicrobiota</taxon>
        <taxon>Thermomicrobia</taxon>
        <taxon>Thermomicrobiales</taxon>
        <taxon>environmental samples</taxon>
    </lineage>
</organism>
<reference evidence="1" key="1">
    <citation type="submission" date="2020-02" db="EMBL/GenBank/DDBJ databases">
        <authorList>
            <person name="Meier V. D."/>
        </authorList>
    </citation>
    <scope>NUCLEOTIDE SEQUENCE</scope>
    <source>
        <strain evidence="1">AVDCRST_MAG59</strain>
    </source>
</reference>
<dbReference type="AlphaFoldDB" id="A0A6J4VEX2"/>
<dbReference type="Gene3D" id="3.90.1570.10">
    <property type="entry name" value="tt1808, chain A"/>
    <property type="match status" value="1"/>
</dbReference>
<accession>A0A6J4VEX2</accession>
<protein>
    <submittedName>
        <fullName evidence="1">Uncharacterized protein</fullName>
    </submittedName>
</protein>
<name>A0A6J4VEX2_9BACT</name>